<dbReference type="PANTHER" id="PTHR43033:SF1">
    <property type="entry name" value="TRNA(ILE)-LYSIDINE SYNTHASE-RELATED"/>
    <property type="match status" value="1"/>
</dbReference>
<evidence type="ECO:0000256" key="1">
    <source>
        <dbReference type="ARBA" id="ARBA00022598"/>
    </source>
</evidence>
<evidence type="ECO:0000256" key="6">
    <source>
        <dbReference type="HAMAP-Rule" id="MF_01161"/>
    </source>
</evidence>
<dbReference type="Pfam" id="PF01171">
    <property type="entry name" value="ATP_bind_3"/>
    <property type="match status" value="1"/>
</dbReference>
<dbReference type="CDD" id="cd01992">
    <property type="entry name" value="TilS_N"/>
    <property type="match status" value="1"/>
</dbReference>
<dbReference type="EMBL" id="CYPS01000035">
    <property type="protein sequence ID" value="CUH43201.1"/>
    <property type="molecule type" value="Genomic_DNA"/>
</dbReference>
<dbReference type="GO" id="GO:0005737">
    <property type="term" value="C:cytoplasm"/>
    <property type="evidence" value="ECO:0007669"/>
    <property type="project" value="UniProtKB-SubCell"/>
</dbReference>
<comment type="function">
    <text evidence="6">Ligates lysine onto the cytidine present at position 34 of the AUA codon-specific tRNA(Ile) that contains the anticodon CAU, in an ATP-dependent manner. Cytidine is converted to lysidine, thus changing the amino acid specificity of the tRNA from methionine to isoleucine.</text>
</comment>
<dbReference type="GO" id="GO:0006400">
    <property type="term" value="P:tRNA modification"/>
    <property type="evidence" value="ECO:0007669"/>
    <property type="project" value="UniProtKB-UniRule"/>
</dbReference>
<sequence>MTENTEELRAEIRARLPKTFPSRLGVAVSGGGDSVALLLLLNDIAKNEQVKLFAATVDHGLRPESAVEAQKVSELAARLGISHQTLKWTGWAGQGNLQDQARQARYRLLTEWATHNAISAIALGHTADDQAETFLMRLARAAGVTGLSGMPVERILDGVTILRPMLGVTRQALRGYLSGEGVGWIEDPSNQDLRFDRIKARQALSDLKDLGITASSLTRVAENLSQAREALERFTQESARKIAVVETGDVCLDRTAFQSLPQEIQRRLVIGCIAWIAGAGYPPRQTSVDQAVKAVEEGIATSINGCLFVPKVNKTWICRELNAVQGEIARPGEPWDKRWILSGPSTAGVQIRPLGEQGLPRVPDWRDLGKPRQVLLASPAVWLGDELVSAPTARLLNGWTAELAPGTPEFHSSFLSH</sequence>
<keyword evidence="3 6" id="KW-0547">Nucleotide-binding</keyword>
<evidence type="ECO:0000256" key="4">
    <source>
        <dbReference type="ARBA" id="ARBA00022840"/>
    </source>
</evidence>
<comment type="similarity">
    <text evidence="6">Belongs to the tRNA(Ile)-lysidine synthase family.</text>
</comment>
<accession>A0A0P1E402</accession>
<dbReference type="AlphaFoldDB" id="A0A0P1E402"/>
<keyword evidence="1 6" id="KW-0436">Ligase</keyword>
<evidence type="ECO:0000256" key="2">
    <source>
        <dbReference type="ARBA" id="ARBA00022694"/>
    </source>
</evidence>
<gene>
    <name evidence="6 8" type="primary">tilS</name>
    <name evidence="8" type="ORF">RUM4293_02094</name>
</gene>
<dbReference type="InterPro" id="IPR014729">
    <property type="entry name" value="Rossmann-like_a/b/a_fold"/>
</dbReference>
<dbReference type="RefSeq" id="WP_082649266.1">
    <property type="nucleotide sequence ID" value="NZ_CYPS01000035.1"/>
</dbReference>
<evidence type="ECO:0000313" key="8">
    <source>
        <dbReference type="EMBL" id="CUH43201.1"/>
    </source>
</evidence>
<evidence type="ECO:0000313" key="9">
    <source>
        <dbReference type="Proteomes" id="UP000050786"/>
    </source>
</evidence>
<dbReference type="InterPro" id="IPR011063">
    <property type="entry name" value="TilS/TtcA_N"/>
</dbReference>
<comment type="subcellular location">
    <subcellularLocation>
        <location evidence="6">Cytoplasm</location>
    </subcellularLocation>
</comment>
<evidence type="ECO:0000256" key="3">
    <source>
        <dbReference type="ARBA" id="ARBA00022741"/>
    </source>
</evidence>
<evidence type="ECO:0000259" key="7">
    <source>
        <dbReference type="Pfam" id="PF01171"/>
    </source>
</evidence>
<keyword evidence="6" id="KW-0963">Cytoplasm</keyword>
<dbReference type="NCBIfam" id="TIGR02432">
    <property type="entry name" value="lysidine_TilS_N"/>
    <property type="match status" value="1"/>
</dbReference>
<dbReference type="HAMAP" id="MF_01161">
    <property type="entry name" value="tRNA_Ile_lys_synt"/>
    <property type="match status" value="1"/>
</dbReference>
<protein>
    <recommendedName>
        <fullName evidence="6">tRNA(Ile)-lysidine synthase</fullName>
        <ecNumber evidence="6">6.3.4.19</ecNumber>
    </recommendedName>
    <alternativeName>
        <fullName evidence="6">tRNA(Ile)-2-lysyl-cytidine synthase</fullName>
    </alternativeName>
    <alternativeName>
        <fullName evidence="6">tRNA(Ile)-lysidine synthetase</fullName>
    </alternativeName>
</protein>
<evidence type="ECO:0000256" key="5">
    <source>
        <dbReference type="ARBA" id="ARBA00048539"/>
    </source>
</evidence>
<comment type="catalytic activity">
    <reaction evidence="5 6">
        <text>cytidine(34) in tRNA(Ile2) + L-lysine + ATP = lysidine(34) in tRNA(Ile2) + AMP + diphosphate + H(+)</text>
        <dbReference type="Rhea" id="RHEA:43744"/>
        <dbReference type="Rhea" id="RHEA-COMP:10625"/>
        <dbReference type="Rhea" id="RHEA-COMP:10670"/>
        <dbReference type="ChEBI" id="CHEBI:15378"/>
        <dbReference type="ChEBI" id="CHEBI:30616"/>
        <dbReference type="ChEBI" id="CHEBI:32551"/>
        <dbReference type="ChEBI" id="CHEBI:33019"/>
        <dbReference type="ChEBI" id="CHEBI:82748"/>
        <dbReference type="ChEBI" id="CHEBI:83665"/>
        <dbReference type="ChEBI" id="CHEBI:456215"/>
        <dbReference type="EC" id="6.3.4.19"/>
    </reaction>
</comment>
<proteinExistence type="inferred from homology"/>
<keyword evidence="9" id="KW-1185">Reference proteome</keyword>
<dbReference type="EC" id="6.3.4.19" evidence="6"/>
<reference evidence="9" key="1">
    <citation type="submission" date="2015-09" db="EMBL/GenBank/DDBJ databases">
        <authorList>
            <person name="Rodrigo-Torres L."/>
            <person name="Arahal D.R."/>
        </authorList>
    </citation>
    <scope>NUCLEOTIDE SEQUENCE [LARGE SCALE GENOMIC DNA]</scope>
    <source>
        <strain evidence="9">CECT 4293</strain>
    </source>
</reference>
<dbReference type="PANTHER" id="PTHR43033">
    <property type="entry name" value="TRNA(ILE)-LYSIDINE SYNTHASE-RELATED"/>
    <property type="match status" value="1"/>
</dbReference>
<dbReference type="GO" id="GO:0005524">
    <property type="term" value="F:ATP binding"/>
    <property type="evidence" value="ECO:0007669"/>
    <property type="project" value="UniProtKB-UniRule"/>
</dbReference>
<dbReference type="GO" id="GO:0032267">
    <property type="term" value="F:tRNA(Ile)-lysidine synthase activity"/>
    <property type="evidence" value="ECO:0007669"/>
    <property type="project" value="UniProtKB-EC"/>
</dbReference>
<feature type="binding site" evidence="6">
    <location>
        <begin position="29"/>
        <end position="34"/>
    </location>
    <ligand>
        <name>ATP</name>
        <dbReference type="ChEBI" id="CHEBI:30616"/>
    </ligand>
</feature>
<dbReference type="InterPro" id="IPR012795">
    <property type="entry name" value="tRNA_Ile_lys_synt_N"/>
</dbReference>
<dbReference type="Proteomes" id="UP000050786">
    <property type="component" value="Unassembled WGS sequence"/>
</dbReference>
<dbReference type="SUPFAM" id="SSF52402">
    <property type="entry name" value="Adenine nucleotide alpha hydrolases-like"/>
    <property type="match status" value="1"/>
</dbReference>
<feature type="domain" description="tRNA(Ile)-lysidine/2-thiocytidine synthase N-terminal" evidence="7">
    <location>
        <begin position="25"/>
        <end position="202"/>
    </location>
</feature>
<keyword evidence="2 6" id="KW-0819">tRNA processing</keyword>
<dbReference type="Gene3D" id="3.40.50.620">
    <property type="entry name" value="HUPs"/>
    <property type="match status" value="1"/>
</dbReference>
<organism evidence="8 9">
    <name type="scientific">Ruegeria atlantica</name>
    <dbReference type="NCBI Taxonomy" id="81569"/>
    <lineage>
        <taxon>Bacteria</taxon>
        <taxon>Pseudomonadati</taxon>
        <taxon>Pseudomonadota</taxon>
        <taxon>Alphaproteobacteria</taxon>
        <taxon>Rhodobacterales</taxon>
        <taxon>Roseobacteraceae</taxon>
        <taxon>Ruegeria</taxon>
    </lineage>
</organism>
<dbReference type="SUPFAM" id="SSF82829">
    <property type="entry name" value="MesJ substrate recognition domain-like"/>
    <property type="match status" value="1"/>
</dbReference>
<name>A0A0P1E402_9RHOB</name>
<keyword evidence="4 6" id="KW-0067">ATP-binding</keyword>
<comment type="domain">
    <text evidence="6">The N-terminal region contains the highly conserved SGGXDS motif, predicted to be a P-loop motif involved in ATP binding.</text>
</comment>
<dbReference type="InterPro" id="IPR012094">
    <property type="entry name" value="tRNA_Ile_lys_synt"/>
</dbReference>